<gene>
    <name evidence="6" type="ORF">M5X19_20680</name>
</gene>
<dbReference type="Pfam" id="PF13407">
    <property type="entry name" value="Peripla_BP_4"/>
    <property type="match status" value="1"/>
</dbReference>
<comment type="caution">
    <text evidence="6">The sequence shown here is derived from an EMBL/GenBank/DDBJ whole genome shotgun (WGS) entry which is preliminary data.</text>
</comment>
<keyword evidence="3" id="KW-0804">Transcription</keyword>
<dbReference type="Pfam" id="PF01614">
    <property type="entry name" value="IclR_C"/>
    <property type="match status" value="1"/>
</dbReference>
<accession>A0ABT4GGX7</accession>
<dbReference type="SUPFAM" id="SSF55781">
    <property type="entry name" value="GAF domain-like"/>
    <property type="match status" value="1"/>
</dbReference>
<keyword evidence="7" id="KW-1185">Reference proteome</keyword>
<dbReference type="Pfam" id="PF09339">
    <property type="entry name" value="HTH_IclR"/>
    <property type="match status" value="1"/>
</dbReference>
<dbReference type="RefSeq" id="WP_268616689.1">
    <property type="nucleotide sequence ID" value="NZ_JAMDMX010000067.1"/>
</dbReference>
<feature type="domain" description="HTH iclR-type" evidence="4">
    <location>
        <begin position="4"/>
        <end position="66"/>
    </location>
</feature>
<evidence type="ECO:0000259" key="5">
    <source>
        <dbReference type="PROSITE" id="PS51078"/>
    </source>
</evidence>
<dbReference type="SUPFAM" id="SSF53822">
    <property type="entry name" value="Periplasmic binding protein-like I"/>
    <property type="match status" value="1"/>
</dbReference>
<dbReference type="Gene3D" id="3.30.450.40">
    <property type="match status" value="1"/>
</dbReference>
<evidence type="ECO:0000313" key="6">
    <source>
        <dbReference type="EMBL" id="MCY9695298.1"/>
    </source>
</evidence>
<dbReference type="Gene3D" id="1.10.10.10">
    <property type="entry name" value="Winged helix-like DNA-binding domain superfamily/Winged helix DNA-binding domain"/>
    <property type="match status" value="1"/>
</dbReference>
<dbReference type="PANTHER" id="PTHR30136:SF35">
    <property type="entry name" value="HTH-TYPE TRANSCRIPTIONAL REGULATOR RV1719"/>
    <property type="match status" value="1"/>
</dbReference>
<reference evidence="6 7" key="1">
    <citation type="submission" date="2022-05" db="EMBL/GenBank/DDBJ databases">
        <title>Genome Sequencing of Bee-Associated Microbes.</title>
        <authorList>
            <person name="Dunlap C."/>
        </authorList>
    </citation>
    <scope>NUCLEOTIDE SEQUENCE [LARGE SCALE GENOMIC DNA]</scope>
    <source>
        <strain evidence="6 7">NRRL B-14421</strain>
    </source>
</reference>
<dbReference type="InterPro" id="IPR029016">
    <property type="entry name" value="GAF-like_dom_sf"/>
</dbReference>
<evidence type="ECO:0000256" key="1">
    <source>
        <dbReference type="ARBA" id="ARBA00023015"/>
    </source>
</evidence>
<proteinExistence type="predicted"/>
<keyword evidence="2" id="KW-0238">DNA-binding</keyword>
<keyword evidence="1" id="KW-0805">Transcription regulation</keyword>
<dbReference type="PANTHER" id="PTHR30136">
    <property type="entry name" value="HELIX-TURN-HELIX TRANSCRIPTIONAL REGULATOR, ICLR FAMILY"/>
    <property type="match status" value="1"/>
</dbReference>
<dbReference type="Gene3D" id="3.40.50.2300">
    <property type="match status" value="2"/>
</dbReference>
<dbReference type="PROSITE" id="PS51078">
    <property type="entry name" value="ICLR_ED"/>
    <property type="match status" value="1"/>
</dbReference>
<dbReference type="InterPro" id="IPR005471">
    <property type="entry name" value="Tscrpt_reg_IclR_N"/>
</dbReference>
<evidence type="ECO:0000256" key="3">
    <source>
        <dbReference type="ARBA" id="ARBA00023163"/>
    </source>
</evidence>
<dbReference type="InterPro" id="IPR025997">
    <property type="entry name" value="SBP_2_dom"/>
</dbReference>
<dbReference type="Proteomes" id="UP001527099">
    <property type="component" value="Unassembled WGS sequence"/>
</dbReference>
<evidence type="ECO:0000313" key="7">
    <source>
        <dbReference type="Proteomes" id="UP001527099"/>
    </source>
</evidence>
<dbReference type="EMBL" id="JAMDMX010000067">
    <property type="protein sequence ID" value="MCY9695298.1"/>
    <property type="molecule type" value="Genomic_DNA"/>
</dbReference>
<evidence type="ECO:0000256" key="2">
    <source>
        <dbReference type="ARBA" id="ARBA00023125"/>
    </source>
</evidence>
<feature type="domain" description="IclR-ED" evidence="5">
    <location>
        <begin position="67"/>
        <end position="255"/>
    </location>
</feature>
<dbReference type="CDD" id="cd01536">
    <property type="entry name" value="PBP1_ABC_sugar_binding-like"/>
    <property type="match status" value="1"/>
</dbReference>
<organism evidence="6 7">
    <name type="scientific">Paenibacillus alginolyticus</name>
    <dbReference type="NCBI Taxonomy" id="59839"/>
    <lineage>
        <taxon>Bacteria</taxon>
        <taxon>Bacillati</taxon>
        <taxon>Bacillota</taxon>
        <taxon>Bacilli</taxon>
        <taxon>Bacillales</taxon>
        <taxon>Paenibacillaceae</taxon>
        <taxon>Paenibacillus</taxon>
    </lineage>
</organism>
<sequence>MKLVKSAYRALDLLEILSNSSEGLSFTEIMNDMQVARSTAHELLQTLVARKYIHYHSIAKKYILGSRVLSLGAHYMRHSPYIQKAYQIMGQLVEEFGEKVKIGVLSGSSLVMIKQEGGTTSPNAHDLDAIQLPCHATSMGKALLCNRTKDEVKALWEAAPFESFTPKSMSSWLELWREIQEVSAVGLAFEAEEHEKGIYSMAVPIMDEEGEVIAAVAMYMDSGKMSYNRLREAAFRMVELALQANEEGYVKKIDAGKKTIYFSIPNLSSQKSIEYLQVFEKECAHKEMGLLVTNCHDDEWKQQLYLEMCLVRQVPDSVVIVPVNAINSDVIFRMAAQHEIPALCFQRPSRSRYVDYYVGGDGFQQGVMQMQAVAERLNGRGKVLILEGDPYNDNARNIVLGNMHVLKQHPRMQLVLSIPVLFWSKEEAKGIIAEMLEKDFKFDAILTGTDHMAEGVIEELRKHKLNGKIFVVGGDGDESAVRLIKGREQYATVFQYPSDAARQAVRVAIAMANKEPLPSEMVKKGLMHDYPGKEVQALEVPFGLIDASNIAELENYWKMRG</sequence>
<protein>
    <submittedName>
        <fullName evidence="6">Substrate-binding domain-containing protein</fullName>
    </submittedName>
</protein>
<dbReference type="SMART" id="SM00346">
    <property type="entry name" value="HTH_ICLR"/>
    <property type="match status" value="1"/>
</dbReference>
<dbReference type="PROSITE" id="PS51077">
    <property type="entry name" value="HTH_ICLR"/>
    <property type="match status" value="1"/>
</dbReference>
<evidence type="ECO:0000259" key="4">
    <source>
        <dbReference type="PROSITE" id="PS51077"/>
    </source>
</evidence>
<dbReference type="InterPro" id="IPR028082">
    <property type="entry name" value="Peripla_BP_I"/>
</dbReference>
<dbReference type="InterPro" id="IPR050707">
    <property type="entry name" value="HTH_MetabolicPath_Reg"/>
</dbReference>
<dbReference type="InterPro" id="IPR036390">
    <property type="entry name" value="WH_DNA-bd_sf"/>
</dbReference>
<dbReference type="SUPFAM" id="SSF46785">
    <property type="entry name" value="Winged helix' DNA-binding domain"/>
    <property type="match status" value="1"/>
</dbReference>
<name>A0ABT4GGX7_9BACL</name>
<dbReference type="InterPro" id="IPR014757">
    <property type="entry name" value="Tscrpt_reg_IclR_C"/>
</dbReference>
<dbReference type="InterPro" id="IPR036388">
    <property type="entry name" value="WH-like_DNA-bd_sf"/>
</dbReference>